<gene>
    <name evidence="2" type="ORF">B0I35DRAFT_141848</name>
</gene>
<feature type="transmembrane region" description="Helical" evidence="1">
    <location>
        <begin position="67"/>
        <end position="92"/>
    </location>
</feature>
<organism evidence="2 3">
    <name type="scientific">Stachybotrys elegans</name>
    <dbReference type="NCBI Taxonomy" id="80388"/>
    <lineage>
        <taxon>Eukaryota</taxon>
        <taxon>Fungi</taxon>
        <taxon>Dikarya</taxon>
        <taxon>Ascomycota</taxon>
        <taxon>Pezizomycotina</taxon>
        <taxon>Sordariomycetes</taxon>
        <taxon>Hypocreomycetidae</taxon>
        <taxon>Hypocreales</taxon>
        <taxon>Stachybotryaceae</taxon>
        <taxon>Stachybotrys</taxon>
    </lineage>
</organism>
<keyword evidence="3" id="KW-1185">Reference proteome</keyword>
<name>A0A8K0T1F9_9HYPO</name>
<dbReference type="AlphaFoldDB" id="A0A8K0T1F9"/>
<reference evidence="2" key="1">
    <citation type="journal article" date="2021" name="Nat. Commun.">
        <title>Genetic determinants of endophytism in the Arabidopsis root mycobiome.</title>
        <authorList>
            <person name="Mesny F."/>
            <person name="Miyauchi S."/>
            <person name="Thiergart T."/>
            <person name="Pickel B."/>
            <person name="Atanasova L."/>
            <person name="Karlsson M."/>
            <person name="Huettel B."/>
            <person name="Barry K.W."/>
            <person name="Haridas S."/>
            <person name="Chen C."/>
            <person name="Bauer D."/>
            <person name="Andreopoulos W."/>
            <person name="Pangilinan J."/>
            <person name="LaButti K."/>
            <person name="Riley R."/>
            <person name="Lipzen A."/>
            <person name="Clum A."/>
            <person name="Drula E."/>
            <person name="Henrissat B."/>
            <person name="Kohler A."/>
            <person name="Grigoriev I.V."/>
            <person name="Martin F.M."/>
            <person name="Hacquard S."/>
        </authorList>
    </citation>
    <scope>NUCLEOTIDE SEQUENCE</scope>
    <source>
        <strain evidence="2">MPI-CAGE-CH-0235</strain>
    </source>
</reference>
<sequence length="124" mass="14232">MVWYGYNGSCWQRRTRCGGFFSCFFPFSFWLVHLLVVSTLLCINWLHGFSSCLARICDTMRSILIEGLFFFPALLHLLFTILIAFTPCSTWLERFVSHDPLVAQVSSDGCGKLPPSTFVMCIMR</sequence>
<evidence type="ECO:0000313" key="3">
    <source>
        <dbReference type="Proteomes" id="UP000813444"/>
    </source>
</evidence>
<keyword evidence="1" id="KW-1133">Transmembrane helix</keyword>
<keyword evidence="1" id="KW-0812">Transmembrane</keyword>
<feature type="transmembrane region" description="Helical" evidence="1">
    <location>
        <begin position="27"/>
        <end position="46"/>
    </location>
</feature>
<comment type="caution">
    <text evidence="2">The sequence shown here is derived from an EMBL/GenBank/DDBJ whole genome shotgun (WGS) entry which is preliminary data.</text>
</comment>
<evidence type="ECO:0000256" key="1">
    <source>
        <dbReference type="SAM" id="Phobius"/>
    </source>
</evidence>
<proteinExistence type="predicted"/>
<dbReference type="Proteomes" id="UP000813444">
    <property type="component" value="Unassembled WGS sequence"/>
</dbReference>
<protein>
    <submittedName>
        <fullName evidence="2">Uncharacterized protein</fullName>
    </submittedName>
</protein>
<keyword evidence="1" id="KW-0472">Membrane</keyword>
<accession>A0A8K0T1F9</accession>
<dbReference type="EMBL" id="JAGPNK010000002">
    <property type="protein sequence ID" value="KAH7326699.1"/>
    <property type="molecule type" value="Genomic_DNA"/>
</dbReference>
<evidence type="ECO:0000313" key="2">
    <source>
        <dbReference type="EMBL" id="KAH7326699.1"/>
    </source>
</evidence>